<keyword evidence="2" id="KW-0378">Hydrolase</keyword>
<dbReference type="GO" id="GO:0033958">
    <property type="term" value="F:DNA-deoxyinosine glycosylase activity"/>
    <property type="evidence" value="ECO:0007669"/>
    <property type="project" value="UniProtKB-EC"/>
</dbReference>
<protein>
    <submittedName>
        <fullName evidence="2">DNA-deoxyinosine glycosylase</fullName>
        <ecNumber evidence="2">3.2.2.15</ecNumber>
    </submittedName>
</protein>
<dbReference type="InterPro" id="IPR036895">
    <property type="entry name" value="Uracil-DNA_glycosylase-like_sf"/>
</dbReference>
<dbReference type="NCBIfam" id="TIGR04274">
    <property type="entry name" value="hypoxanDNAglyco"/>
    <property type="match status" value="1"/>
</dbReference>
<dbReference type="InterPro" id="IPR005122">
    <property type="entry name" value="Uracil-DNA_glycosylase-like"/>
</dbReference>
<dbReference type="EC" id="3.2.2.15" evidence="2"/>
<feature type="domain" description="Uracil-DNA glycosylase-like" evidence="1">
    <location>
        <begin position="5"/>
        <end position="154"/>
    </location>
</feature>
<dbReference type="Pfam" id="PF03167">
    <property type="entry name" value="UDG"/>
    <property type="match status" value="1"/>
</dbReference>
<proteinExistence type="predicted"/>
<dbReference type="SMART" id="SM00986">
    <property type="entry name" value="UDG"/>
    <property type="match status" value="1"/>
</dbReference>
<name>A0A9D7EB93_9PROT</name>
<dbReference type="AlphaFoldDB" id="A0A9D7EB93"/>
<sequence length="163" mass="17965">MVGLPPIVDGGVRVLVLGSFPSEASLAAGHYYAHPQNQFWRLLAEVLEVPLVELDYPTKQRALLAAGIGVWDVYGLCQREGSLDASIREARPNDFSRVTRLATRLRRICFNGKTAARFARQLATQGFDTCVLPSSSPAYTLTYGSKLGHWREALLPALRIAPR</sequence>
<dbReference type="Gene3D" id="3.40.470.10">
    <property type="entry name" value="Uracil-DNA glycosylase-like domain"/>
    <property type="match status" value="1"/>
</dbReference>
<organism evidence="2 3">
    <name type="scientific">Candidatus Methylophosphatis roskildensis</name>
    <dbReference type="NCBI Taxonomy" id="2899263"/>
    <lineage>
        <taxon>Bacteria</taxon>
        <taxon>Pseudomonadati</taxon>
        <taxon>Pseudomonadota</taxon>
        <taxon>Betaproteobacteria</taxon>
        <taxon>Nitrosomonadales</taxon>
        <taxon>Sterolibacteriaceae</taxon>
        <taxon>Candidatus Methylophosphatis</taxon>
    </lineage>
</organism>
<evidence type="ECO:0000313" key="2">
    <source>
        <dbReference type="EMBL" id="MBK6974447.1"/>
    </source>
</evidence>
<reference evidence="2" key="1">
    <citation type="submission" date="2020-10" db="EMBL/GenBank/DDBJ databases">
        <title>Connecting structure to function with the recovery of over 1000 high-quality activated sludge metagenome-assembled genomes encoding full-length rRNA genes using long-read sequencing.</title>
        <authorList>
            <person name="Singleton C.M."/>
            <person name="Petriglieri F."/>
            <person name="Kristensen J.M."/>
            <person name="Kirkegaard R.H."/>
            <person name="Michaelsen T.Y."/>
            <person name="Andersen M.H."/>
            <person name="Karst S.M."/>
            <person name="Dueholm M.S."/>
            <person name="Nielsen P.H."/>
            <person name="Albertsen M."/>
        </authorList>
    </citation>
    <scope>NUCLEOTIDE SEQUENCE</scope>
    <source>
        <strain evidence="2">Bjer_18-Q3-R1-45_BAT3C.347</strain>
    </source>
</reference>
<accession>A0A9D7EB93</accession>
<dbReference type="Proteomes" id="UP000807785">
    <property type="component" value="Unassembled WGS sequence"/>
</dbReference>
<dbReference type="EMBL" id="JADJEV010000004">
    <property type="protein sequence ID" value="MBK6974447.1"/>
    <property type="molecule type" value="Genomic_DNA"/>
</dbReference>
<gene>
    <name evidence="2" type="ORF">IPH26_16365</name>
</gene>
<dbReference type="CDD" id="cd10032">
    <property type="entry name" value="UDG-F6_HDG"/>
    <property type="match status" value="1"/>
</dbReference>
<dbReference type="SMART" id="SM00987">
    <property type="entry name" value="UreE_C"/>
    <property type="match status" value="1"/>
</dbReference>
<comment type="caution">
    <text evidence="2">The sequence shown here is derived from an EMBL/GenBank/DDBJ whole genome shotgun (WGS) entry which is preliminary data.</text>
</comment>
<evidence type="ECO:0000259" key="1">
    <source>
        <dbReference type="SMART" id="SM00986"/>
    </source>
</evidence>
<evidence type="ECO:0000313" key="3">
    <source>
        <dbReference type="Proteomes" id="UP000807785"/>
    </source>
</evidence>
<dbReference type="InterPro" id="IPR026353">
    <property type="entry name" value="Hypoxan-DNA_Glyclase"/>
</dbReference>
<dbReference type="SUPFAM" id="SSF52141">
    <property type="entry name" value="Uracil-DNA glycosylase-like"/>
    <property type="match status" value="1"/>
</dbReference>
<keyword evidence="2" id="KW-0326">Glycosidase</keyword>